<gene>
    <name evidence="2" type="ORF">H4C75_23885</name>
    <name evidence="3" type="ORF">K5H97_03835</name>
</gene>
<evidence type="ECO:0000313" key="2">
    <source>
        <dbReference type="EMBL" id="MBA6067782.1"/>
    </source>
</evidence>
<dbReference type="EMBL" id="CP081966">
    <property type="protein sequence ID" value="QZP27499.1"/>
    <property type="molecule type" value="Genomic_DNA"/>
</dbReference>
<dbReference type="Gene3D" id="1.10.1220.10">
    <property type="entry name" value="Met repressor-like"/>
    <property type="match status" value="1"/>
</dbReference>
<dbReference type="Proteomes" id="UP000541770">
    <property type="component" value="Unassembled WGS sequence"/>
</dbReference>
<dbReference type="SUPFAM" id="SSF143100">
    <property type="entry name" value="TTHA1013/TTHA0281-like"/>
    <property type="match status" value="1"/>
</dbReference>
<dbReference type="InterPro" id="IPR035069">
    <property type="entry name" value="TTHA1013/TTHA0281-like"/>
</dbReference>
<keyword evidence="5" id="KW-1185">Reference proteome</keyword>
<dbReference type="Pfam" id="PF15919">
    <property type="entry name" value="HicB_lk_antitox"/>
    <property type="match status" value="1"/>
</dbReference>
<dbReference type="InterPro" id="IPR051404">
    <property type="entry name" value="TA_system_antitoxin"/>
</dbReference>
<dbReference type="PANTHER" id="PTHR34504">
    <property type="entry name" value="ANTITOXIN HICB"/>
    <property type="match status" value="1"/>
</dbReference>
<reference evidence="3 5" key="2">
    <citation type="submission" date="2021-08" db="EMBL/GenBank/DDBJ databases">
        <title>Bactericidal Effect of Pseudomonas oryziphila sp. nov., a novel Pseudomonas Species Against Xanthomonas oryzae Reduces Disease Severity of Bacterial Leaf Streak of Rice.</title>
        <authorList>
            <person name="Yang R."/>
            <person name="Li S."/>
            <person name="Li Y."/>
            <person name="Yan Y."/>
            <person name="Fang Y."/>
            <person name="Zou L."/>
            <person name="Chen G."/>
        </authorList>
    </citation>
    <scope>NUCLEOTIDE SEQUENCE [LARGE SCALE GENOMIC DNA]</scope>
    <source>
        <strain evidence="3 5">DSM 17497</strain>
    </source>
</reference>
<dbReference type="PANTHER" id="PTHR34504:SF2">
    <property type="entry name" value="UPF0150 PROTEIN SSL0259"/>
    <property type="match status" value="1"/>
</dbReference>
<sequence length="135" mass="14820">MNLLVVLHKSRETYYGVTIPDVPGCFSAGATVPQALENIQEALALHYEGLVADGAPLPQVQEMDVHVDNPEYAGGLWALVDFDATPYLGTAVRFSATLPRNLLQRIDDRVKQDNRYASRSAFLASAALRELAEVY</sequence>
<feature type="domain" description="HicB-like antitoxin of toxin-antitoxin system" evidence="1">
    <location>
        <begin position="5"/>
        <end position="127"/>
    </location>
</feature>
<protein>
    <submittedName>
        <fullName evidence="2">Type II toxin-antitoxin system HicB family antitoxin</fullName>
    </submittedName>
</protein>
<evidence type="ECO:0000313" key="4">
    <source>
        <dbReference type="Proteomes" id="UP000541770"/>
    </source>
</evidence>
<dbReference type="InterPro" id="IPR031807">
    <property type="entry name" value="HicB-like"/>
</dbReference>
<evidence type="ECO:0000259" key="1">
    <source>
        <dbReference type="Pfam" id="PF15919"/>
    </source>
</evidence>
<evidence type="ECO:0000313" key="5">
    <source>
        <dbReference type="Proteomes" id="UP000825591"/>
    </source>
</evidence>
<dbReference type="Gene3D" id="3.30.160.250">
    <property type="match status" value="1"/>
</dbReference>
<proteinExistence type="predicted"/>
<dbReference type="AlphaFoldDB" id="A0A7W2JZ57"/>
<name>A0A7W2JZ57_9PSED</name>
<dbReference type="EMBL" id="JACGDE010000020">
    <property type="protein sequence ID" value="MBA6067782.1"/>
    <property type="molecule type" value="Genomic_DNA"/>
</dbReference>
<organism evidence="2 4">
    <name type="scientific">Pseudomonas mosselii</name>
    <dbReference type="NCBI Taxonomy" id="78327"/>
    <lineage>
        <taxon>Bacteria</taxon>
        <taxon>Pseudomonadati</taxon>
        <taxon>Pseudomonadota</taxon>
        <taxon>Gammaproteobacteria</taxon>
        <taxon>Pseudomonadales</taxon>
        <taxon>Pseudomonadaceae</taxon>
        <taxon>Pseudomonas</taxon>
    </lineage>
</organism>
<evidence type="ECO:0000313" key="3">
    <source>
        <dbReference type="EMBL" id="QZP27499.1"/>
    </source>
</evidence>
<dbReference type="RefSeq" id="WP_028691320.1">
    <property type="nucleotide sequence ID" value="NZ_BQIL01000035.1"/>
</dbReference>
<dbReference type="GO" id="GO:0006355">
    <property type="term" value="P:regulation of DNA-templated transcription"/>
    <property type="evidence" value="ECO:0007669"/>
    <property type="project" value="InterPro"/>
</dbReference>
<dbReference type="Proteomes" id="UP000825591">
    <property type="component" value="Chromosome"/>
</dbReference>
<dbReference type="InterPro" id="IPR013321">
    <property type="entry name" value="Arc_rbn_hlx_hlx"/>
</dbReference>
<dbReference type="CDD" id="cd22231">
    <property type="entry name" value="RHH_NikR_HicB-like"/>
    <property type="match status" value="1"/>
</dbReference>
<accession>A0A7W2JZ57</accession>
<reference evidence="2 4" key="1">
    <citation type="submission" date="2020-07" db="EMBL/GenBank/DDBJ databases">
        <title>Diversity of carbapenemase encoding genes among Pseudomonas putida group clinical isolates in a tertiary Brazilian hospital.</title>
        <authorList>
            <person name="Alberto-Lei F."/>
            <person name="Nodari C.S."/>
            <person name="Streling A.P."/>
            <person name="Paulino J.T."/>
            <person name="Bessa-Neto F.O."/>
            <person name="Cayo R."/>
            <person name="Gales A.C."/>
        </authorList>
    </citation>
    <scope>NUCLEOTIDE SEQUENCE [LARGE SCALE GENOMIC DNA]</scope>
    <source>
        <strain evidence="2 4">14802</strain>
    </source>
</reference>